<dbReference type="PROSITE" id="PS50026">
    <property type="entry name" value="EGF_3"/>
    <property type="match status" value="1"/>
</dbReference>
<evidence type="ECO:0000256" key="4">
    <source>
        <dbReference type="ARBA" id="ARBA00022729"/>
    </source>
</evidence>
<evidence type="ECO:0000259" key="10">
    <source>
        <dbReference type="PROSITE" id="PS50026"/>
    </source>
</evidence>
<feature type="compositionally biased region" description="Pro residues" evidence="7">
    <location>
        <begin position="928"/>
        <end position="938"/>
    </location>
</feature>
<keyword evidence="8" id="KW-0472">Membrane</keyword>
<dbReference type="Pfam" id="PF15913">
    <property type="entry name" value="Furin-like_2"/>
    <property type="match status" value="1"/>
</dbReference>
<keyword evidence="8" id="KW-1133">Transmembrane helix</keyword>
<feature type="domain" description="EGF-like" evidence="10">
    <location>
        <begin position="182"/>
        <end position="214"/>
    </location>
</feature>
<dbReference type="Gene3D" id="2.10.25.10">
    <property type="entry name" value="Laminin"/>
    <property type="match status" value="1"/>
</dbReference>
<evidence type="ECO:0000256" key="3">
    <source>
        <dbReference type="ARBA" id="ARBA00022536"/>
    </source>
</evidence>
<keyword evidence="8" id="KW-0812">Transmembrane</keyword>
<keyword evidence="12" id="KW-1185">Reference proteome</keyword>
<sequence>MFLTILFTLAFFATSAVAQSSPSVVCVAGQCLQGFSNTTIGTTLSASGAQTSVLLLPGQYTASTNPQLLHNLLTSSSASLSPSSGFENSSSSTTLPLDIALSPGLAIYSDPLYAGSAGFSSLPTSPQNPNSSTPITAKSFALSSNTWVALSLGSNDRVIFWDSVPDVSQLSLSGSISLLDIQSASCSPPCSGSSVCSASGTCTCPSGFTGSSCESCAPGHFGATCQACPSGCDKCDEGIGGTGTCLSTPVPSNAPSTCNCLNGECNSGGQCTCNSGWTTASNGTACAKCDSDSGFFLTSTGDCSVCQLGCTKCADGTGECLSCASGFTQDANDKTKCTPVSSQTTTGTVCPDGSFGNGSSCQQCSSSCQTCKGPTSNDCVICATGSYKDRSGNCVSADGNGVCAGSNLIADNVKHECDACPAKCTSCKIPNFSAASTVNQVQCTACLPGSFLSSDGKCVDSCPSGTFVSPKDNSTCTACDSSCSSCVGSATFCTSCPSGKLVSDGSCVSTCPSGTVQSASSSTTCQKCHPDCATCSGSSFNQCSSCPPDRPVLSGGRCLPTCSKSQYFDKTSNSCQSCHSSCSSCSGSGQNECLSCGGGILKGGQCGKGGCTNGTDSVIQGLGVCLSDLVQVPQASGTSSLPPLPSITGLSDPTTVENTTKLKLEWWQILLMALGCAFIFLVFLLCWRRRARKRRAEATKRFAIAKRLDEPTGWRGWIGRLFGRRRKVVDPVVGVYPPYSDTPKEDESEEIKLLKLRNAEEARHNREMEKLMLIGDYQYDDLRDRDRDLDRASSIKSKRTSTAPSTLPSLYDLDKSEKRRLDAQRKARELFPDSNNNRLSGPSLYSQMTGQPRNGPDPKQPVKTGAGAVGQSRFSMSTLASSAYSSGSSERGRSKSPMTVAEEYALSVKPKLKLIDVDSPMSSRAPSPSRPVPAPPAPTTAPYIAPAPAPVPIPTFLAPVTATAAAPLGLGLGGGTGGNYWMTPNHTGASSTNVSSRNPFRNT</sequence>
<dbReference type="Proteomes" id="UP001498398">
    <property type="component" value="Unassembled WGS sequence"/>
</dbReference>
<keyword evidence="6" id="KW-1015">Disulfide bond</keyword>
<evidence type="ECO:0000256" key="8">
    <source>
        <dbReference type="SAM" id="Phobius"/>
    </source>
</evidence>
<feature type="signal peptide" evidence="9">
    <location>
        <begin position="1"/>
        <end position="18"/>
    </location>
</feature>
<organism evidence="11 12">
    <name type="scientific">Marasmiellus scandens</name>
    <dbReference type="NCBI Taxonomy" id="2682957"/>
    <lineage>
        <taxon>Eukaryota</taxon>
        <taxon>Fungi</taxon>
        <taxon>Dikarya</taxon>
        <taxon>Basidiomycota</taxon>
        <taxon>Agaricomycotina</taxon>
        <taxon>Agaricomycetes</taxon>
        <taxon>Agaricomycetidae</taxon>
        <taxon>Agaricales</taxon>
        <taxon>Marasmiineae</taxon>
        <taxon>Omphalotaceae</taxon>
        <taxon>Marasmiellus</taxon>
    </lineage>
</organism>
<dbReference type="InterPro" id="IPR009030">
    <property type="entry name" value="Growth_fac_rcpt_cys_sf"/>
</dbReference>
<gene>
    <name evidence="11" type="ORF">VKT23_008984</name>
</gene>
<dbReference type="InterPro" id="IPR006212">
    <property type="entry name" value="Furin_repeat"/>
</dbReference>
<evidence type="ECO:0000313" key="11">
    <source>
        <dbReference type="EMBL" id="KAK7461056.1"/>
    </source>
</evidence>
<dbReference type="Gene3D" id="2.10.220.10">
    <property type="entry name" value="Hormone Receptor, Insulin-like Growth Factor Receptor 1, Chain A, domain 2"/>
    <property type="match status" value="3"/>
</dbReference>
<feature type="disulfide bond" evidence="6">
    <location>
        <begin position="186"/>
        <end position="196"/>
    </location>
</feature>
<evidence type="ECO:0000256" key="5">
    <source>
        <dbReference type="ARBA" id="ARBA00023180"/>
    </source>
</evidence>
<feature type="compositionally biased region" description="Polar residues" evidence="7">
    <location>
        <begin position="833"/>
        <end position="852"/>
    </location>
</feature>
<dbReference type="CDD" id="cd00064">
    <property type="entry name" value="FU"/>
    <property type="match status" value="2"/>
</dbReference>
<evidence type="ECO:0000256" key="9">
    <source>
        <dbReference type="SAM" id="SignalP"/>
    </source>
</evidence>
<dbReference type="PANTHER" id="PTHR15332:SF175">
    <property type="entry name" value="PROPROTEIN CONVERTASE SUBTILISIN_KEXIN TYPE 5-LIKE"/>
    <property type="match status" value="1"/>
</dbReference>
<feature type="disulfide bond" evidence="6">
    <location>
        <begin position="204"/>
        <end position="213"/>
    </location>
</feature>
<reference evidence="11 12" key="1">
    <citation type="submission" date="2024-01" db="EMBL/GenBank/DDBJ databases">
        <title>A draft genome for the cacao thread blight pathogen Marasmiellus scandens.</title>
        <authorList>
            <person name="Baruah I.K."/>
            <person name="Leung J."/>
            <person name="Bukari Y."/>
            <person name="Amoako-Attah I."/>
            <person name="Meinhardt L.W."/>
            <person name="Bailey B.A."/>
            <person name="Cohen S.P."/>
        </authorList>
    </citation>
    <scope>NUCLEOTIDE SEQUENCE [LARGE SCALE GENOMIC DNA]</scope>
    <source>
        <strain evidence="11 12">GH-19</strain>
    </source>
</reference>
<evidence type="ECO:0000313" key="12">
    <source>
        <dbReference type="Proteomes" id="UP001498398"/>
    </source>
</evidence>
<dbReference type="SMART" id="SM00180">
    <property type="entry name" value="EGF_Lam"/>
    <property type="match status" value="1"/>
</dbReference>
<name>A0ABR1JH09_9AGAR</name>
<feature type="region of interest" description="Disordered" evidence="7">
    <location>
        <begin position="983"/>
        <end position="1003"/>
    </location>
</feature>
<keyword evidence="4 9" id="KW-0732">Signal</keyword>
<dbReference type="InterPro" id="IPR002049">
    <property type="entry name" value="LE_dom"/>
</dbReference>
<dbReference type="PROSITE" id="PS01248">
    <property type="entry name" value="EGF_LAM_1"/>
    <property type="match status" value="1"/>
</dbReference>
<dbReference type="SUPFAM" id="SSF57184">
    <property type="entry name" value="Growth factor receptor domain"/>
    <property type="match status" value="4"/>
</dbReference>
<dbReference type="SMART" id="SM00261">
    <property type="entry name" value="FU"/>
    <property type="match status" value="7"/>
</dbReference>
<dbReference type="InterPro" id="IPR000742">
    <property type="entry name" value="EGF"/>
</dbReference>
<dbReference type="CDD" id="cd00055">
    <property type="entry name" value="EGF_Lam"/>
    <property type="match status" value="1"/>
</dbReference>
<keyword evidence="2" id="KW-0964">Secreted</keyword>
<feature type="transmembrane region" description="Helical" evidence="8">
    <location>
        <begin position="666"/>
        <end position="687"/>
    </location>
</feature>
<dbReference type="PROSITE" id="PS00022">
    <property type="entry name" value="EGF_1"/>
    <property type="match status" value="1"/>
</dbReference>
<feature type="region of interest" description="Disordered" evidence="7">
    <location>
        <begin position="791"/>
        <end position="873"/>
    </location>
</feature>
<dbReference type="PANTHER" id="PTHR15332">
    <property type="entry name" value="PROPROTEIN CONVERTASE SUBTILISIN_KEXIN TYPE 5-LIKE"/>
    <property type="match status" value="1"/>
</dbReference>
<evidence type="ECO:0000256" key="7">
    <source>
        <dbReference type="SAM" id="MobiDB-lite"/>
    </source>
</evidence>
<dbReference type="InterPro" id="IPR043601">
    <property type="entry name" value="Rspo_Fu-CRD_dom"/>
</dbReference>
<keyword evidence="5" id="KW-0325">Glycoprotein</keyword>
<evidence type="ECO:0000256" key="6">
    <source>
        <dbReference type="PROSITE-ProRule" id="PRU00076"/>
    </source>
</evidence>
<keyword evidence="3 6" id="KW-0245">EGF-like domain</keyword>
<comment type="caution">
    <text evidence="6">Lacks conserved residue(s) required for the propagation of feature annotation.</text>
</comment>
<dbReference type="SMART" id="SM00181">
    <property type="entry name" value="EGF"/>
    <property type="match status" value="6"/>
</dbReference>
<feature type="region of interest" description="Disordered" evidence="7">
    <location>
        <begin position="918"/>
        <end position="938"/>
    </location>
</feature>
<dbReference type="EMBL" id="JBANRG010000014">
    <property type="protein sequence ID" value="KAK7461056.1"/>
    <property type="molecule type" value="Genomic_DNA"/>
</dbReference>
<feature type="compositionally biased region" description="Basic and acidic residues" evidence="7">
    <location>
        <begin position="812"/>
        <end position="831"/>
    </location>
</feature>
<evidence type="ECO:0000256" key="2">
    <source>
        <dbReference type="ARBA" id="ARBA00022525"/>
    </source>
</evidence>
<comment type="subcellular location">
    <subcellularLocation>
        <location evidence="1">Secreted</location>
    </subcellularLocation>
</comment>
<protein>
    <recommendedName>
        <fullName evidence="10">EGF-like domain-containing protein</fullName>
    </recommendedName>
</protein>
<accession>A0ABR1JH09</accession>
<evidence type="ECO:0000256" key="1">
    <source>
        <dbReference type="ARBA" id="ARBA00004613"/>
    </source>
</evidence>
<proteinExistence type="predicted"/>
<comment type="caution">
    <text evidence="11">The sequence shown here is derived from an EMBL/GenBank/DDBJ whole genome shotgun (WGS) entry which is preliminary data.</text>
</comment>
<feature type="chain" id="PRO_5047521663" description="EGF-like domain-containing protein" evidence="9">
    <location>
        <begin position="19"/>
        <end position="1003"/>
    </location>
</feature>